<dbReference type="EMBL" id="CP003775">
    <property type="protein sequence ID" value="AFQ50441.1"/>
    <property type="molecule type" value="Genomic_DNA"/>
</dbReference>
<protein>
    <submittedName>
        <fullName evidence="2">Uncharacterized protein</fullName>
    </submittedName>
</protein>
<dbReference type="Proteomes" id="UP000032866">
    <property type="component" value="Chromosome 2"/>
</dbReference>
<evidence type="ECO:0000313" key="2">
    <source>
        <dbReference type="EMBL" id="AFQ50441.1"/>
    </source>
</evidence>
<accession>A0A9W3PBA6</accession>
<dbReference type="AlphaFoldDB" id="A0A9W3PBA6"/>
<dbReference type="RefSeq" id="WP_014899211.1">
    <property type="nucleotide sequence ID" value="NC_018514.1"/>
</dbReference>
<gene>
    <name evidence="2" type="ORF">GEM_4051</name>
</gene>
<evidence type="ECO:0000256" key="1">
    <source>
        <dbReference type="SAM" id="MobiDB-lite"/>
    </source>
</evidence>
<evidence type="ECO:0000313" key="3">
    <source>
        <dbReference type="Proteomes" id="UP000032866"/>
    </source>
</evidence>
<name>A0A9W3PBA6_BURCE</name>
<reference evidence="2 3" key="1">
    <citation type="journal article" date="2012" name="J. Bacteriol.">
        <title>Complete Genome Sequence of Burkholderia sp. Strain GG4, a Betaproteobacterium That Reduces 3-Oxo-N-Acylhomoserine Lactones and Produces Different N-Acylhomoserine Lactones.</title>
        <authorList>
            <person name="Hong K.W."/>
            <person name="Koh C.L."/>
            <person name="Sam C.K."/>
            <person name="Yin W.F."/>
            <person name="Chan K.G."/>
        </authorList>
    </citation>
    <scope>NUCLEOTIDE SEQUENCE [LARGE SCALE GENOMIC DNA]</scope>
    <source>
        <strain evidence="2 3">GG4</strain>
    </source>
</reference>
<organism evidence="2 3">
    <name type="scientific">Burkholderia cepacia GG4</name>
    <dbReference type="NCBI Taxonomy" id="1009846"/>
    <lineage>
        <taxon>Bacteria</taxon>
        <taxon>Pseudomonadati</taxon>
        <taxon>Pseudomonadota</taxon>
        <taxon>Betaproteobacteria</taxon>
        <taxon>Burkholderiales</taxon>
        <taxon>Burkholderiaceae</taxon>
        <taxon>Burkholderia</taxon>
        <taxon>Burkholderia cepacia complex</taxon>
    </lineage>
</organism>
<dbReference type="KEGG" id="bct:GEM_4051"/>
<proteinExistence type="predicted"/>
<feature type="region of interest" description="Disordered" evidence="1">
    <location>
        <begin position="34"/>
        <end position="61"/>
    </location>
</feature>
<sequence>MKVIKFKRHYAQYTPGDVAGFEDEHADRLVDAGIADASAPEPKEAKASQKVDTGKAAAAKG</sequence>
<feature type="compositionally biased region" description="Basic and acidic residues" evidence="1">
    <location>
        <begin position="41"/>
        <end position="53"/>
    </location>
</feature>